<feature type="region of interest" description="Disordered" evidence="1">
    <location>
        <begin position="32"/>
        <end position="57"/>
    </location>
</feature>
<evidence type="ECO:0000313" key="3">
    <source>
        <dbReference type="Proteomes" id="UP001443914"/>
    </source>
</evidence>
<evidence type="ECO:0000256" key="1">
    <source>
        <dbReference type="SAM" id="MobiDB-lite"/>
    </source>
</evidence>
<sequence length="146" mass="16719">MAEQKNEILLKNHQSRPIGFDPFPKVNAIKYDHKNKGPDHAISRGRGRGYRQGRGNNFENYQGVRGHWSRTCHTRKHFVDLYQQSLNDKRENKIEANFATENDKIETNFADGKDNYSGFLDVSDSFSDPDGTIDHLIGDGSVQKHD</sequence>
<reference evidence="2" key="1">
    <citation type="submission" date="2024-03" db="EMBL/GenBank/DDBJ databases">
        <title>WGS assembly of Saponaria officinalis var. Norfolk2.</title>
        <authorList>
            <person name="Jenkins J."/>
            <person name="Shu S."/>
            <person name="Grimwood J."/>
            <person name="Barry K."/>
            <person name="Goodstein D."/>
            <person name="Schmutz J."/>
            <person name="Leebens-Mack J."/>
            <person name="Osbourn A."/>
        </authorList>
    </citation>
    <scope>NUCLEOTIDE SEQUENCE [LARGE SCALE GENOMIC DNA]</scope>
    <source>
        <strain evidence="2">JIC</strain>
    </source>
</reference>
<feature type="region of interest" description="Disordered" evidence="1">
    <location>
        <begin position="125"/>
        <end position="146"/>
    </location>
</feature>
<proteinExistence type="predicted"/>
<comment type="caution">
    <text evidence="2">The sequence shown here is derived from an EMBL/GenBank/DDBJ whole genome shotgun (WGS) entry which is preliminary data.</text>
</comment>
<accession>A0AAW1LDJ7</accession>
<protein>
    <submittedName>
        <fullName evidence="2">Uncharacterized protein</fullName>
    </submittedName>
</protein>
<dbReference type="EMBL" id="JBDFQZ010000004">
    <property type="protein sequence ID" value="KAK9733579.1"/>
    <property type="molecule type" value="Genomic_DNA"/>
</dbReference>
<keyword evidence="3" id="KW-1185">Reference proteome</keyword>
<gene>
    <name evidence="2" type="ORF">RND81_04G076200</name>
</gene>
<evidence type="ECO:0000313" key="2">
    <source>
        <dbReference type="EMBL" id="KAK9733579.1"/>
    </source>
</evidence>
<dbReference type="PANTHER" id="PTHR33325">
    <property type="entry name" value="ZINC FINGER, CCHC-TYPE-RELATED"/>
    <property type="match status" value="1"/>
</dbReference>
<feature type="compositionally biased region" description="Basic and acidic residues" evidence="1">
    <location>
        <begin position="32"/>
        <end position="42"/>
    </location>
</feature>
<feature type="compositionally biased region" description="Basic and acidic residues" evidence="1">
    <location>
        <begin position="132"/>
        <end position="146"/>
    </location>
</feature>
<organism evidence="2 3">
    <name type="scientific">Saponaria officinalis</name>
    <name type="common">Common soapwort</name>
    <name type="synonym">Lychnis saponaria</name>
    <dbReference type="NCBI Taxonomy" id="3572"/>
    <lineage>
        <taxon>Eukaryota</taxon>
        <taxon>Viridiplantae</taxon>
        <taxon>Streptophyta</taxon>
        <taxon>Embryophyta</taxon>
        <taxon>Tracheophyta</taxon>
        <taxon>Spermatophyta</taxon>
        <taxon>Magnoliopsida</taxon>
        <taxon>eudicotyledons</taxon>
        <taxon>Gunneridae</taxon>
        <taxon>Pentapetalae</taxon>
        <taxon>Caryophyllales</taxon>
        <taxon>Caryophyllaceae</taxon>
        <taxon>Caryophylleae</taxon>
        <taxon>Saponaria</taxon>
    </lineage>
</organism>
<dbReference type="Proteomes" id="UP001443914">
    <property type="component" value="Unassembled WGS sequence"/>
</dbReference>
<dbReference type="PANTHER" id="PTHR33325:SF11">
    <property type="entry name" value="COLD SHOCK DOMAIN-CONTAINING PROTEIN 4-LIKE"/>
    <property type="match status" value="1"/>
</dbReference>
<dbReference type="AlphaFoldDB" id="A0AAW1LDJ7"/>
<name>A0AAW1LDJ7_SAPOF</name>